<dbReference type="PROSITE" id="PS50014">
    <property type="entry name" value="BROMODOMAIN_2"/>
    <property type="match status" value="1"/>
</dbReference>
<dbReference type="InterPro" id="IPR038028">
    <property type="entry name" value="BPTF"/>
</dbReference>
<dbReference type="SMART" id="SM00297">
    <property type="entry name" value="BROMO"/>
    <property type="match status" value="1"/>
</dbReference>
<dbReference type="InterPro" id="IPR001510">
    <property type="entry name" value="Znf_PARP"/>
</dbReference>
<evidence type="ECO:0000313" key="18">
    <source>
        <dbReference type="Proteomes" id="UP001187531"/>
    </source>
</evidence>
<dbReference type="SUPFAM" id="SSF47370">
    <property type="entry name" value="Bromodomain"/>
    <property type="match status" value="1"/>
</dbReference>
<dbReference type="SMART" id="SM00571">
    <property type="entry name" value="DDT"/>
    <property type="match status" value="1"/>
</dbReference>
<evidence type="ECO:0000256" key="6">
    <source>
        <dbReference type="ARBA" id="ARBA00023117"/>
    </source>
</evidence>
<feature type="region of interest" description="Disordered" evidence="12">
    <location>
        <begin position="1823"/>
        <end position="1880"/>
    </location>
</feature>
<evidence type="ECO:0008006" key="19">
    <source>
        <dbReference type="Google" id="ProtNLM"/>
    </source>
</evidence>
<feature type="domain" description="PHD-type" evidence="14">
    <location>
        <begin position="323"/>
        <end position="370"/>
    </location>
</feature>
<dbReference type="PANTHER" id="PTHR45975:SF2">
    <property type="entry name" value="NUCLEOSOME-REMODELING FACTOR SUBUNIT BPTF"/>
    <property type="match status" value="1"/>
</dbReference>
<feature type="compositionally biased region" description="Basic and acidic residues" evidence="12">
    <location>
        <begin position="1863"/>
        <end position="1880"/>
    </location>
</feature>
<protein>
    <recommendedName>
        <fullName evidence="19">Nucleosome-remodeling factor subunit NURF301</fullName>
    </recommendedName>
</protein>
<keyword evidence="11" id="KW-0175">Coiled coil</keyword>
<dbReference type="PROSITE" id="PS50016">
    <property type="entry name" value="ZF_PHD_2"/>
    <property type="match status" value="3"/>
</dbReference>
<feature type="compositionally biased region" description="Acidic residues" evidence="12">
    <location>
        <begin position="1643"/>
        <end position="1652"/>
    </location>
</feature>
<dbReference type="Pfam" id="PF00439">
    <property type="entry name" value="Bromodomain"/>
    <property type="match status" value="1"/>
</dbReference>
<keyword evidence="5" id="KW-0805">Transcription regulation</keyword>
<dbReference type="InterPro" id="IPR018359">
    <property type="entry name" value="Bromodomain_CS"/>
</dbReference>
<dbReference type="Pfam" id="PF15613">
    <property type="entry name" value="WSD"/>
    <property type="match status" value="1"/>
</dbReference>
<feature type="domain" description="PHD-type" evidence="14">
    <location>
        <begin position="1947"/>
        <end position="1998"/>
    </location>
</feature>
<feature type="coiled-coil region" evidence="11">
    <location>
        <begin position="880"/>
        <end position="917"/>
    </location>
</feature>
<feature type="coiled-coil region" evidence="11">
    <location>
        <begin position="955"/>
        <end position="982"/>
    </location>
</feature>
<reference evidence="17" key="1">
    <citation type="submission" date="2023-07" db="EMBL/GenBank/DDBJ databases">
        <title>Chromosome-level genome assembly of Artemia franciscana.</title>
        <authorList>
            <person name="Jo E."/>
        </authorList>
    </citation>
    <scope>NUCLEOTIDE SEQUENCE</scope>
    <source>
        <tissue evidence="17">Whole body</tissue>
    </source>
</reference>
<keyword evidence="8" id="KW-0539">Nucleus</keyword>
<dbReference type="Pfam" id="PF00628">
    <property type="entry name" value="PHD"/>
    <property type="match status" value="3"/>
</dbReference>
<gene>
    <name evidence="17" type="ORF">QYM36_012529</name>
</gene>
<keyword evidence="6 9" id="KW-0103">Bromodomain</keyword>
<evidence type="ECO:0000259" key="14">
    <source>
        <dbReference type="PROSITE" id="PS50016"/>
    </source>
</evidence>
<evidence type="ECO:0000313" key="17">
    <source>
        <dbReference type="EMBL" id="KAK2711378.1"/>
    </source>
</evidence>
<evidence type="ECO:0000259" key="15">
    <source>
        <dbReference type="PROSITE" id="PS50064"/>
    </source>
</evidence>
<evidence type="ECO:0000256" key="8">
    <source>
        <dbReference type="ARBA" id="ARBA00023242"/>
    </source>
</evidence>
<dbReference type="PRINTS" id="PR00503">
    <property type="entry name" value="BROMODOMAIN"/>
</dbReference>
<sequence>MSSRKTLSQNGQTPRSQKKGSVAKALGVAIPIEKPKWFKEREAIGTPASTKKVRTKKGKIKINSTRDSVSVLKTARTVTKRKSKKDPEYDEETEYHYGSDFDGENGEYQSSEDYESVESDEEFEEPDIVSDSLSSELFDGWQKPPTPLPYWLRDEEIYPLIIPETSHDLLLDPEISLKAAGIYEVLRRFSSIVRLSPFRFEDFLSAIQAEEFSNLIVEIHMMLLKALLREEELQQTVFGPIDLKDGINSMLYFMDAMTWPEVLHLYLQSDKMFQVPLDIVEKCNYPFTSVENRLEVIGFLVNQFLLTTPVREHLASDGNVIYEDHCRVCHRLGDLLCCETCPAVYHLACISPRIEGLPPDDWKCQVCLNHNKVKGVLDCVSDEEKAGLLIRHDNLGLDRHGRKYWFVCRRIFIEDIDGNVTYYSTRAQLAELLEALSHHEYETELYLSFATIRGEVERQMEITEQLTNTKKGDRRSYIEADNELVEQIKEERETKNRLQEAKDRAGEELKGEVLFEQQLGGEMEVVEEVVSSESHVEPENVAPKMKTPIEAPPSRWEQLKGLPLYRLGSENFFRGYKNQYTENPLALNKFQHQEEKDKKRHLSHKFSMTPVSDFKWSGAQFGTQSALMHTFRNTILHMQQNFLTAFCHYNWPMLRRNWVSQMAQAKEPSAFAKPLAFFSLIIKAAAYNSVWTDQLGITRLQRQTVLDREERKKQEKKEEKDKKLEEEINRTFTVHYTIPLKHQVHKQRGEEYRLHGRWGWQWLSNGRVCKRVDPYQLGHRGEPCKIVISMAVPGGEKFLSVDPKLLKLIQDHKAGIPVKEATQSQILDVLSKRVIKSVEYGTKVNRIINVCESLSSVSRSVYPKIAKKRKLDALLDLRMKLYEQEKLEKEEIEVKKEEEKIKEEKEAEERRLALKDEVYTKLNDLKDEFGEISGILKLHPCYVDKCRDGDKGECYSTLCLRLQAVQEEIENQEEMLQRIDVGEDVTQPLARKLTSSATFKQEAKEEKVDAFDEGFVDIEGTEVKKEELESVENVQDQRVYAPTAQPYSLKKPSQPTKRALDIPVCRFLTKSGKPSIFAIPRWEQRKVARTYGQFTPSGLNPNAKGNALAWPYPCFRPSFKMCWYYRTALIKTVSAAALQLRILWACLRWDEMSTKPPINDLKQIRTTETDVITVEYLSMRTTGHYKERTEYLKRTVIIPLDHNRKKNKEVDLTPARSGLRKRKKVETPEITEPSSTEEWIDETQMELWEIRLYYDKHIAKRHQSELSSMQRAKQLAASKSQTANALALKLTTEEGIRQQRLAMKAGTTGISKITPLSGGMSSVTTMSPKTALPNILKTHAQISEVPTLQIRHQQGTNRFEISGIRAGQRVVVRGDTVELQSTDSAGKPPGVLTQIKIEGLSKIPNPVFVAAPSKPVPSRPTTLVTYPRFPGGRLGRPPAFSRIAPGSTPSTIVTNVNGLGTDSIPSSVGGNSTEKPQNGGIQLAIINGQNVVVEKKGPTPSVQPSSEPLGVAQVEKYEPPYVILSQIQPGGKASLTYKDIRPNVISPQVVAHIQTRAKQHLSAISRNVAKGIQPPARIIIPIPGYTPGTSAHIPTIPASQIAVNPAAVTGQMPVRAPSRINAGTMQFRKAITTQAPKMSTQEELPEEATEMEEDRKIAPVNDEYIKKTIQQALSGKNINPVDQKRLRNFLEREDGDFSNYTQAEINRLKGIRKRKLSEEEWDEERVPLKARKTAPPAMKLGGDRGVGVPGSTAEREEKERIRSLKAARNMEAKRHRVVIAKLNTLLQTNTNLLKKDVIKRKSEAEKRMNAEVRSEVLERLREAVPPSPVKAPSHVKETKKKRRSSTKSLEEDTKMPSKVKQQPSEKKVKEEVEKTGMTEQVKESESTEKSYCVCKQPYDPNRFYVGCDACNNWFHGECVGITKKMSKKMTEFICEGCKKRGDQKQEELYCICRQPYDESQFYICCDKCQEWFHGRCIGILAAEASSIDEYNCPNCDPESLINRANFKRLTAYDYELVAKLLKQLIGHKNSGPFRVPVDRREVPNYYNIIKNPMDLQTMSNKLREHKYHHLHEFVRDLTLIFDNCRFFNPRTSKYVKMADSLENFAGSHLQTTRQSMLS</sequence>
<keyword evidence="7" id="KW-0804">Transcription</keyword>
<feature type="domain" description="PHD-type" evidence="14">
    <location>
        <begin position="1889"/>
        <end position="1940"/>
    </location>
</feature>
<evidence type="ECO:0000256" key="12">
    <source>
        <dbReference type="SAM" id="MobiDB-lite"/>
    </source>
</evidence>
<feature type="compositionally biased region" description="Acidic residues" evidence="12">
    <location>
        <begin position="101"/>
        <end position="122"/>
    </location>
</feature>
<feature type="region of interest" description="Disordered" evidence="12">
    <location>
        <begin position="41"/>
        <end position="122"/>
    </location>
</feature>
<evidence type="ECO:0000256" key="11">
    <source>
        <dbReference type="SAM" id="Coils"/>
    </source>
</evidence>
<dbReference type="CDD" id="cd15559">
    <property type="entry name" value="PHD1_BPTF"/>
    <property type="match status" value="1"/>
</dbReference>
<evidence type="ECO:0000256" key="1">
    <source>
        <dbReference type="ARBA" id="ARBA00004123"/>
    </source>
</evidence>
<keyword evidence="2" id="KW-0479">Metal-binding</keyword>
<dbReference type="GO" id="GO:0006357">
    <property type="term" value="P:regulation of transcription by RNA polymerase II"/>
    <property type="evidence" value="ECO:0007669"/>
    <property type="project" value="InterPro"/>
</dbReference>
<feature type="region of interest" description="Disordered" evidence="12">
    <location>
        <begin position="1"/>
        <end position="23"/>
    </location>
</feature>
<dbReference type="GO" id="GO:0016589">
    <property type="term" value="C:NURF complex"/>
    <property type="evidence" value="ECO:0007669"/>
    <property type="project" value="InterPro"/>
</dbReference>
<dbReference type="CDD" id="cd05509">
    <property type="entry name" value="Bromo_gcn5_like"/>
    <property type="match status" value="1"/>
</dbReference>
<evidence type="ECO:0000256" key="10">
    <source>
        <dbReference type="PROSITE-ProRule" id="PRU00146"/>
    </source>
</evidence>
<dbReference type="InterPro" id="IPR028941">
    <property type="entry name" value="WHIM2_dom"/>
</dbReference>
<comment type="caution">
    <text evidence="17">The sequence shown here is derived from an EMBL/GenBank/DDBJ whole genome shotgun (WGS) entry which is preliminary data.</text>
</comment>
<dbReference type="InterPro" id="IPR001965">
    <property type="entry name" value="Znf_PHD"/>
</dbReference>
<dbReference type="GO" id="GO:0000978">
    <property type="term" value="F:RNA polymerase II cis-regulatory region sequence-specific DNA binding"/>
    <property type="evidence" value="ECO:0007669"/>
    <property type="project" value="TreeGrafter"/>
</dbReference>
<dbReference type="Pfam" id="PF02791">
    <property type="entry name" value="DDT"/>
    <property type="match status" value="1"/>
</dbReference>
<dbReference type="PROSITE" id="PS50827">
    <property type="entry name" value="DDT"/>
    <property type="match status" value="1"/>
</dbReference>
<dbReference type="Gene3D" id="3.30.40.10">
    <property type="entry name" value="Zinc/RING finger domain, C3HC4 (zinc finger)"/>
    <property type="match status" value="3"/>
</dbReference>
<dbReference type="EMBL" id="JAVRJZ010000016">
    <property type="protein sequence ID" value="KAK2711374.1"/>
    <property type="molecule type" value="Genomic_DNA"/>
</dbReference>
<feature type="coiled-coil region" evidence="11">
    <location>
        <begin position="481"/>
        <end position="508"/>
    </location>
</feature>
<organism evidence="17 18">
    <name type="scientific">Artemia franciscana</name>
    <name type="common">Brine shrimp</name>
    <name type="synonym">Artemia sanfranciscana</name>
    <dbReference type="NCBI Taxonomy" id="6661"/>
    <lineage>
        <taxon>Eukaryota</taxon>
        <taxon>Metazoa</taxon>
        <taxon>Ecdysozoa</taxon>
        <taxon>Arthropoda</taxon>
        <taxon>Crustacea</taxon>
        <taxon>Branchiopoda</taxon>
        <taxon>Anostraca</taxon>
        <taxon>Artemiidae</taxon>
        <taxon>Artemia</taxon>
    </lineage>
</organism>
<dbReference type="SMART" id="SM00249">
    <property type="entry name" value="PHD"/>
    <property type="match status" value="3"/>
</dbReference>
<evidence type="ECO:0000256" key="4">
    <source>
        <dbReference type="ARBA" id="ARBA00022833"/>
    </source>
</evidence>
<dbReference type="CDD" id="cd15560">
    <property type="entry name" value="PHD2_3_BPTF"/>
    <property type="match status" value="2"/>
</dbReference>
<dbReference type="InterPro" id="IPR019786">
    <property type="entry name" value="Zinc_finger_PHD-type_CS"/>
</dbReference>
<evidence type="ECO:0000256" key="9">
    <source>
        <dbReference type="PROSITE-ProRule" id="PRU00035"/>
    </source>
</evidence>
<dbReference type="PROSITE" id="PS00633">
    <property type="entry name" value="BROMODOMAIN_1"/>
    <property type="match status" value="1"/>
</dbReference>
<keyword evidence="3 10" id="KW-0863">Zinc-finger</keyword>
<evidence type="ECO:0000256" key="7">
    <source>
        <dbReference type="ARBA" id="ARBA00023163"/>
    </source>
</evidence>
<dbReference type="GO" id="GO:0008270">
    <property type="term" value="F:zinc ion binding"/>
    <property type="evidence" value="ECO:0007669"/>
    <property type="project" value="UniProtKB-KW"/>
</dbReference>
<dbReference type="InterPro" id="IPR011011">
    <property type="entry name" value="Znf_FYVE_PHD"/>
</dbReference>
<keyword evidence="4" id="KW-0862">Zinc</keyword>
<dbReference type="PROSITE" id="PS50064">
    <property type="entry name" value="ZF_PARP_2"/>
    <property type="match status" value="1"/>
</dbReference>
<dbReference type="InterPro" id="IPR001487">
    <property type="entry name" value="Bromodomain"/>
</dbReference>
<dbReference type="Proteomes" id="UP001187531">
    <property type="component" value="Unassembled WGS sequence"/>
</dbReference>
<feature type="region of interest" description="Disordered" evidence="12">
    <location>
        <begin position="1735"/>
        <end position="1757"/>
    </location>
</feature>
<proteinExistence type="predicted"/>
<evidence type="ECO:0000256" key="2">
    <source>
        <dbReference type="ARBA" id="ARBA00022723"/>
    </source>
</evidence>
<evidence type="ECO:0000256" key="5">
    <source>
        <dbReference type="ARBA" id="ARBA00023015"/>
    </source>
</evidence>
<evidence type="ECO:0000259" key="16">
    <source>
        <dbReference type="PROSITE" id="PS50827"/>
    </source>
</evidence>
<dbReference type="EMBL" id="JAVRJZ010000016">
    <property type="protein sequence ID" value="KAK2711378.1"/>
    <property type="molecule type" value="Genomic_DNA"/>
</dbReference>
<feature type="domain" description="Bromo" evidence="13">
    <location>
        <begin position="2025"/>
        <end position="2095"/>
    </location>
</feature>
<keyword evidence="18" id="KW-1185">Reference proteome</keyword>
<evidence type="ECO:0000259" key="13">
    <source>
        <dbReference type="PROSITE" id="PS50014"/>
    </source>
</evidence>
<feature type="domain" description="DDT" evidence="16">
    <location>
        <begin position="173"/>
        <end position="233"/>
    </location>
</feature>
<feature type="compositionally biased region" description="Basic residues" evidence="12">
    <location>
        <begin position="51"/>
        <end position="60"/>
    </location>
</feature>
<name>A0AA88HLX8_ARTSF</name>
<feature type="region of interest" description="Disordered" evidence="12">
    <location>
        <begin position="1635"/>
        <end position="1654"/>
    </location>
</feature>
<feature type="compositionally biased region" description="Polar residues" evidence="12">
    <location>
        <begin position="1"/>
        <end position="15"/>
    </location>
</feature>
<dbReference type="InterPro" id="IPR018501">
    <property type="entry name" value="DDT_dom"/>
</dbReference>
<feature type="domain" description="PARP-type" evidence="15">
    <location>
        <begin position="1934"/>
        <end position="2025"/>
    </location>
</feature>
<dbReference type="PANTHER" id="PTHR45975">
    <property type="entry name" value="NUCLEOSOME-REMODELING FACTOR SUBUNIT BPTF"/>
    <property type="match status" value="1"/>
</dbReference>
<dbReference type="EMBL" id="JAVRJZ010000016">
    <property type="protein sequence ID" value="KAK2711377.1"/>
    <property type="molecule type" value="Genomic_DNA"/>
</dbReference>
<dbReference type="Gene3D" id="1.20.920.10">
    <property type="entry name" value="Bromodomain-like"/>
    <property type="match status" value="1"/>
</dbReference>
<comment type="subcellular location">
    <subcellularLocation>
        <location evidence="1">Nucleus</location>
    </subcellularLocation>
</comment>
<dbReference type="InterPro" id="IPR013083">
    <property type="entry name" value="Znf_RING/FYVE/PHD"/>
</dbReference>
<evidence type="ECO:0000256" key="3">
    <source>
        <dbReference type="ARBA" id="ARBA00022771"/>
    </source>
</evidence>
<dbReference type="InterPro" id="IPR019787">
    <property type="entry name" value="Znf_PHD-finger"/>
</dbReference>
<accession>A0AA88HLX8</accession>
<dbReference type="InterPro" id="IPR036427">
    <property type="entry name" value="Bromodomain-like_sf"/>
</dbReference>
<dbReference type="SUPFAM" id="SSF57903">
    <property type="entry name" value="FYVE/PHD zinc finger"/>
    <property type="match status" value="3"/>
</dbReference>
<dbReference type="PROSITE" id="PS01359">
    <property type="entry name" value="ZF_PHD_1"/>
    <property type="match status" value="1"/>
</dbReference>
<dbReference type="EMBL" id="JAVRJZ010000016">
    <property type="protein sequence ID" value="KAK2711376.1"/>
    <property type="molecule type" value="Genomic_DNA"/>
</dbReference>